<feature type="region of interest" description="Disordered" evidence="1">
    <location>
        <begin position="199"/>
        <end position="305"/>
    </location>
</feature>
<evidence type="ECO:0000256" key="1">
    <source>
        <dbReference type="SAM" id="MobiDB-lite"/>
    </source>
</evidence>
<organism evidence="2 3">
    <name type="scientific">Actinophytocola glycyrrhizae</name>
    <dbReference type="NCBI Taxonomy" id="2044873"/>
    <lineage>
        <taxon>Bacteria</taxon>
        <taxon>Bacillati</taxon>
        <taxon>Actinomycetota</taxon>
        <taxon>Actinomycetes</taxon>
        <taxon>Pseudonocardiales</taxon>
        <taxon>Pseudonocardiaceae</taxon>
    </lineage>
</organism>
<proteinExistence type="predicted"/>
<accession>A0ABV9RVI4</accession>
<keyword evidence="3" id="KW-1185">Reference proteome</keyword>
<protein>
    <submittedName>
        <fullName evidence="2">Uncharacterized protein</fullName>
    </submittedName>
</protein>
<dbReference type="EMBL" id="JBHSIS010000003">
    <property type="protein sequence ID" value="MFC4853343.1"/>
    <property type="molecule type" value="Genomic_DNA"/>
</dbReference>
<feature type="compositionally biased region" description="Low complexity" evidence="1">
    <location>
        <begin position="199"/>
        <end position="214"/>
    </location>
</feature>
<evidence type="ECO:0000313" key="3">
    <source>
        <dbReference type="Proteomes" id="UP001595859"/>
    </source>
</evidence>
<name>A0ABV9RVI4_9PSEU</name>
<dbReference type="Proteomes" id="UP001595859">
    <property type="component" value="Unassembled WGS sequence"/>
</dbReference>
<gene>
    <name evidence="2" type="ORF">ACFPCV_07495</name>
</gene>
<evidence type="ECO:0000313" key="2">
    <source>
        <dbReference type="EMBL" id="MFC4853343.1"/>
    </source>
</evidence>
<sequence>MRPTDTGPAHARRDGATVFRQPSWPGSEVLGNRPGWPTQFPPPPEVPVARTAADPPGWARSRHRGSGSRVPASRGSGRVRADDAPPSFLREPIVARDVPAQAAAPDPLADTVPVAPPSHGALDAGPLPGAVVHALPETPATGLRKFDLGTVPASVTPPRSWRKAAWFAVGTSAAVVLGLSVATSELMGRPVQDSTMIDALPALPTGPLTLAPLPNEDPRSDPPESTPPTTARTTPGTRTTTSPTQGSSPARDTVVGSTTGVESVAPTGPSSEGPAAAGSPATPNRPVRRTVGPAPVTPTDPAAMGDRTEAYFRLVTSDPVAAHAMTTGGMASEGAKGIEARYGGVRRVEVQDITIDRNQGITTSRVKVVHEDGTETVEQRQLTFTWGGDPKITDDSVTQ</sequence>
<feature type="compositionally biased region" description="Low complexity" evidence="1">
    <location>
        <begin position="227"/>
        <end position="282"/>
    </location>
</feature>
<comment type="caution">
    <text evidence="2">The sequence shown here is derived from an EMBL/GenBank/DDBJ whole genome shotgun (WGS) entry which is preliminary data.</text>
</comment>
<dbReference type="RefSeq" id="WP_378055308.1">
    <property type="nucleotide sequence ID" value="NZ_JBHSIS010000003.1"/>
</dbReference>
<reference evidence="3" key="1">
    <citation type="journal article" date="2019" name="Int. J. Syst. Evol. Microbiol.">
        <title>The Global Catalogue of Microorganisms (GCM) 10K type strain sequencing project: providing services to taxonomists for standard genome sequencing and annotation.</title>
        <authorList>
            <consortium name="The Broad Institute Genomics Platform"/>
            <consortium name="The Broad Institute Genome Sequencing Center for Infectious Disease"/>
            <person name="Wu L."/>
            <person name="Ma J."/>
        </authorList>
    </citation>
    <scope>NUCLEOTIDE SEQUENCE [LARGE SCALE GENOMIC DNA]</scope>
    <source>
        <strain evidence="3">ZS-22-S1</strain>
    </source>
</reference>
<feature type="region of interest" description="Disordered" evidence="1">
    <location>
        <begin position="1"/>
        <end position="88"/>
    </location>
</feature>